<name>A0ABS5PEQ6_9FLAO</name>
<dbReference type="SUPFAM" id="SSF48452">
    <property type="entry name" value="TPR-like"/>
    <property type="match status" value="1"/>
</dbReference>
<keyword evidence="9" id="KW-0067">ATP-binding</keyword>
<dbReference type="InterPro" id="IPR036890">
    <property type="entry name" value="HATPase_C_sf"/>
</dbReference>
<evidence type="ECO:0000256" key="5">
    <source>
        <dbReference type="ARBA" id="ARBA00023012"/>
    </source>
</evidence>
<dbReference type="Pfam" id="PF02518">
    <property type="entry name" value="HATPase_c"/>
    <property type="match status" value="1"/>
</dbReference>
<evidence type="ECO:0000259" key="8">
    <source>
        <dbReference type="Pfam" id="PF02518"/>
    </source>
</evidence>
<evidence type="ECO:0000256" key="3">
    <source>
        <dbReference type="ARBA" id="ARBA00022679"/>
    </source>
</evidence>
<organism evidence="9 10">
    <name type="scientific">Flavobacterium psychroterrae</name>
    <dbReference type="NCBI Taxonomy" id="2133767"/>
    <lineage>
        <taxon>Bacteria</taxon>
        <taxon>Pseudomonadati</taxon>
        <taxon>Bacteroidota</taxon>
        <taxon>Flavobacteriia</taxon>
        <taxon>Flavobacteriales</taxon>
        <taxon>Flavobacteriaceae</taxon>
        <taxon>Flavobacterium</taxon>
    </lineage>
</organism>
<evidence type="ECO:0000313" key="10">
    <source>
        <dbReference type="Proteomes" id="UP000722625"/>
    </source>
</evidence>
<dbReference type="CDD" id="cd16917">
    <property type="entry name" value="HATPase_UhpB-NarQ-NarX-like"/>
    <property type="match status" value="1"/>
</dbReference>
<dbReference type="InterPro" id="IPR011990">
    <property type="entry name" value="TPR-like_helical_dom_sf"/>
</dbReference>
<feature type="domain" description="Histidine kinase/HSP90-like ATPase" evidence="8">
    <location>
        <begin position="407"/>
        <end position="494"/>
    </location>
</feature>
<gene>
    <name evidence="9" type="ORF">KHA90_14265</name>
</gene>
<comment type="catalytic activity">
    <reaction evidence="1">
        <text>ATP + protein L-histidine = ADP + protein N-phospho-L-histidine.</text>
        <dbReference type="EC" id="2.7.13.3"/>
    </reaction>
</comment>
<dbReference type="GO" id="GO:0005524">
    <property type="term" value="F:ATP binding"/>
    <property type="evidence" value="ECO:0007669"/>
    <property type="project" value="UniProtKB-KW"/>
</dbReference>
<evidence type="ECO:0000256" key="2">
    <source>
        <dbReference type="ARBA" id="ARBA00012438"/>
    </source>
</evidence>
<evidence type="ECO:0000256" key="1">
    <source>
        <dbReference type="ARBA" id="ARBA00000085"/>
    </source>
</evidence>
<keyword evidence="5" id="KW-0902">Two-component regulatory system</keyword>
<reference evidence="9 10" key="1">
    <citation type="journal article" date="2018" name="Int. J. Syst. Evol. Microbiol.">
        <title>Flavobacterium chryseum sp. nov. and Flavobacterium psychroterrae sp. nov., novel environmental bacteria isolated from Antarctica.</title>
        <authorList>
            <person name="Kralova S."/>
            <person name="Svec P."/>
            <person name="Busse H.J."/>
            <person name="Stankova E."/>
            <person name="Vaczi P."/>
            <person name="Sedlacek I."/>
        </authorList>
    </citation>
    <scope>NUCLEOTIDE SEQUENCE [LARGE SCALE GENOMIC DNA]</scope>
    <source>
        <strain evidence="9 10">CCM 8827</strain>
    </source>
</reference>
<keyword evidence="10" id="KW-1185">Reference proteome</keyword>
<dbReference type="PANTHER" id="PTHR24421:SF10">
    <property type="entry name" value="NITRATE_NITRITE SENSOR PROTEIN NARQ"/>
    <property type="match status" value="1"/>
</dbReference>
<protein>
    <recommendedName>
        <fullName evidence="2">histidine kinase</fullName>
        <ecNumber evidence="2">2.7.13.3</ecNumber>
    </recommendedName>
</protein>
<dbReference type="PANTHER" id="PTHR24421">
    <property type="entry name" value="NITRATE/NITRITE SENSOR PROTEIN NARX-RELATED"/>
    <property type="match status" value="1"/>
</dbReference>
<feature type="transmembrane region" description="Helical" evidence="7">
    <location>
        <begin position="271"/>
        <end position="291"/>
    </location>
</feature>
<evidence type="ECO:0000256" key="4">
    <source>
        <dbReference type="ARBA" id="ARBA00022777"/>
    </source>
</evidence>
<dbReference type="Gene3D" id="1.25.40.10">
    <property type="entry name" value="Tetratricopeptide repeat domain"/>
    <property type="match status" value="1"/>
</dbReference>
<dbReference type="EC" id="2.7.13.3" evidence="2"/>
<sequence length="494" mass="57382">MAEIQSVFSNYVVSEALLTKTLPYLKKTSKPIYARNVYSFIGYNYYNMYDYQNAILYHRKAFHLPGSSFKKTLILTDIILVYLAQKRYQEAAEILEILASKKITFKKDPQSSEKLYFEILNNLGFCYYNLKINGSLNLYNKSLKANLKLDNDFGLINNYKNLSNYYLISNPELAKEYAKKSYQRACKVNSATNKANSLAQLIKTTKGNDLKKYSLDYIKIIDSITKGRKQAKNQFSTIKYESKKDKEENFQLKAQKAENDLQLEKQKKRNIISYVIIFFSTVSSFALYFHLTSKVKKEKDKLIFESEMRISGKLHDELANDVYKTLAYAEKIDLSQEKNREQLLNILDTIYFRTRNISKENSPIITNENYNIALKEMISGYKTSDINIILNGFDLITWNKIEKNKKIILYRVLQELFSNMKKHSQATLVSINLKKDEKKLTVVYNDNGVGTNKKTTISKNGLQNVETRIKTINGNIIFDNNLEKGFRLTFSIPL</sequence>
<dbReference type="Proteomes" id="UP000722625">
    <property type="component" value="Unassembled WGS sequence"/>
</dbReference>
<accession>A0ABS5PEQ6</accession>
<feature type="coiled-coil region" evidence="6">
    <location>
        <begin position="240"/>
        <end position="267"/>
    </location>
</feature>
<keyword evidence="3" id="KW-0808">Transferase</keyword>
<keyword evidence="9" id="KW-0547">Nucleotide-binding</keyword>
<dbReference type="SUPFAM" id="SSF55874">
    <property type="entry name" value="ATPase domain of HSP90 chaperone/DNA topoisomerase II/histidine kinase"/>
    <property type="match status" value="1"/>
</dbReference>
<evidence type="ECO:0000313" key="9">
    <source>
        <dbReference type="EMBL" id="MBS7232191.1"/>
    </source>
</evidence>
<dbReference type="RefSeq" id="WP_213301470.1">
    <property type="nucleotide sequence ID" value="NZ_JAGYVZ010000013.1"/>
</dbReference>
<keyword evidence="4" id="KW-0418">Kinase</keyword>
<keyword evidence="7" id="KW-0812">Transmembrane</keyword>
<keyword evidence="7" id="KW-1133">Transmembrane helix</keyword>
<dbReference type="EMBL" id="JAGYVZ010000013">
    <property type="protein sequence ID" value="MBS7232191.1"/>
    <property type="molecule type" value="Genomic_DNA"/>
</dbReference>
<evidence type="ECO:0000256" key="7">
    <source>
        <dbReference type="SAM" id="Phobius"/>
    </source>
</evidence>
<evidence type="ECO:0000256" key="6">
    <source>
        <dbReference type="SAM" id="Coils"/>
    </source>
</evidence>
<dbReference type="InterPro" id="IPR050482">
    <property type="entry name" value="Sensor_HK_TwoCompSys"/>
</dbReference>
<proteinExistence type="predicted"/>
<dbReference type="Gene3D" id="3.30.565.10">
    <property type="entry name" value="Histidine kinase-like ATPase, C-terminal domain"/>
    <property type="match status" value="1"/>
</dbReference>
<keyword evidence="7" id="KW-0472">Membrane</keyword>
<keyword evidence="6" id="KW-0175">Coiled coil</keyword>
<dbReference type="InterPro" id="IPR003594">
    <property type="entry name" value="HATPase_dom"/>
</dbReference>
<comment type="caution">
    <text evidence="9">The sequence shown here is derived from an EMBL/GenBank/DDBJ whole genome shotgun (WGS) entry which is preliminary data.</text>
</comment>